<protein>
    <submittedName>
        <fullName evidence="12">Catalase</fullName>
    </submittedName>
</protein>
<dbReference type="InterPro" id="IPR024708">
    <property type="entry name" value="Catalase_AS"/>
</dbReference>
<name>A0A0A7CAN8_PERAI</name>
<dbReference type="GO" id="GO:0042542">
    <property type="term" value="P:response to hydrogen peroxide"/>
    <property type="evidence" value="ECO:0007669"/>
    <property type="project" value="TreeGrafter"/>
</dbReference>
<dbReference type="InterPro" id="IPR020835">
    <property type="entry name" value="Catalase_sf"/>
</dbReference>
<dbReference type="InterPro" id="IPR010582">
    <property type="entry name" value="Catalase_immune_responsive"/>
</dbReference>
<reference evidence="12" key="1">
    <citation type="submission" date="2013-06" db="EMBL/GenBank/DDBJ databases">
        <title>Cloning, bioinformatic analysis and expression of Cu/Zn-superoxide dismutase and catalase in Perinereis aibuhitensis (Annelida, Polychaeta).</title>
        <authorList>
            <person name="Zhou Y.-B."/>
            <person name="Ren H.-W."/>
            <person name="Zhao H."/>
        </authorList>
    </citation>
    <scope>NUCLEOTIDE SEQUENCE</scope>
</reference>
<dbReference type="Pfam" id="PF06628">
    <property type="entry name" value="Catalase-rel"/>
    <property type="match status" value="1"/>
</dbReference>
<feature type="region of interest" description="Disordered" evidence="10">
    <location>
        <begin position="1"/>
        <end position="42"/>
    </location>
</feature>
<dbReference type="InterPro" id="IPR018028">
    <property type="entry name" value="Catalase"/>
</dbReference>
<evidence type="ECO:0000256" key="6">
    <source>
        <dbReference type="ARBA" id="ARBA00023004"/>
    </source>
</evidence>
<dbReference type="SMART" id="SM01060">
    <property type="entry name" value="Catalase"/>
    <property type="match status" value="1"/>
</dbReference>
<dbReference type="Gene3D" id="2.40.180.10">
    <property type="entry name" value="Catalase core domain"/>
    <property type="match status" value="1"/>
</dbReference>
<feature type="compositionally biased region" description="Polar residues" evidence="10">
    <location>
        <begin position="23"/>
        <end position="40"/>
    </location>
</feature>
<dbReference type="EMBL" id="KF199863">
    <property type="protein sequence ID" value="AHY86343.1"/>
    <property type="molecule type" value="mRNA"/>
</dbReference>
<dbReference type="PIRSF" id="PIRSF038928">
    <property type="entry name" value="Catalase_clade1-3"/>
    <property type="match status" value="1"/>
</dbReference>
<evidence type="ECO:0000256" key="9">
    <source>
        <dbReference type="PIRSR" id="PIRSR038928-2"/>
    </source>
</evidence>
<evidence type="ECO:0000313" key="12">
    <source>
        <dbReference type="EMBL" id="AHY86343.1"/>
    </source>
</evidence>
<feature type="active site" evidence="8">
    <location>
        <position position="72"/>
    </location>
</feature>
<dbReference type="GO" id="GO:0005739">
    <property type="term" value="C:mitochondrion"/>
    <property type="evidence" value="ECO:0007669"/>
    <property type="project" value="TreeGrafter"/>
</dbReference>
<dbReference type="FunFam" id="2.40.180.10:FF:000001">
    <property type="entry name" value="Catalase"/>
    <property type="match status" value="1"/>
</dbReference>
<dbReference type="PANTHER" id="PTHR11465">
    <property type="entry name" value="CATALASE"/>
    <property type="match status" value="1"/>
</dbReference>
<dbReference type="InterPro" id="IPR040333">
    <property type="entry name" value="Catalase_3"/>
</dbReference>
<keyword evidence="2" id="KW-0575">Peroxidase</keyword>
<dbReference type="PANTHER" id="PTHR11465:SF9">
    <property type="entry name" value="CATALASE"/>
    <property type="match status" value="1"/>
</dbReference>
<proteinExistence type="evidence at transcript level"/>
<evidence type="ECO:0000256" key="8">
    <source>
        <dbReference type="PIRSR" id="PIRSR038928-1"/>
    </source>
</evidence>
<dbReference type="InterPro" id="IPR024711">
    <property type="entry name" value="Catalase_clade1/3"/>
</dbReference>
<evidence type="ECO:0000256" key="4">
    <source>
        <dbReference type="ARBA" id="ARBA00022723"/>
    </source>
</evidence>
<keyword evidence="7" id="KW-0376">Hydrogen peroxide</keyword>
<evidence type="ECO:0000259" key="11">
    <source>
        <dbReference type="SMART" id="SM01060"/>
    </source>
</evidence>
<keyword evidence="3 9" id="KW-0349">Heme</keyword>
<comment type="similarity">
    <text evidence="1">Belongs to the catalase family.</text>
</comment>
<feature type="compositionally biased region" description="Polar residues" evidence="10">
    <location>
        <begin position="387"/>
        <end position="408"/>
    </location>
</feature>
<organism evidence="12">
    <name type="scientific">Perinereis aibuhitensis</name>
    <name type="common">Korean lugworm</name>
    <name type="synonym">Nereis aibuhitensis</name>
    <dbReference type="NCBI Taxonomy" id="126650"/>
    <lineage>
        <taxon>Eukaryota</taxon>
        <taxon>Metazoa</taxon>
        <taxon>Spiralia</taxon>
        <taxon>Lophotrochozoa</taxon>
        <taxon>Annelida</taxon>
        <taxon>Polychaeta</taxon>
        <taxon>Errantia</taxon>
        <taxon>Phyllodocida</taxon>
        <taxon>Nereididae</taxon>
        <taxon>Perinereis</taxon>
    </lineage>
</organism>
<keyword evidence="6 9" id="KW-0408">Iron</keyword>
<dbReference type="CDD" id="cd08156">
    <property type="entry name" value="catalase_clade_3"/>
    <property type="match status" value="1"/>
</dbReference>
<feature type="domain" description="Catalase core" evidence="11">
    <location>
        <begin position="25"/>
        <end position="410"/>
    </location>
</feature>
<dbReference type="GO" id="GO:0005777">
    <property type="term" value="C:peroxisome"/>
    <property type="evidence" value="ECO:0007669"/>
    <property type="project" value="TreeGrafter"/>
</dbReference>
<accession>A0A0A7CAN8</accession>
<feature type="active site" evidence="8">
    <location>
        <position position="145"/>
    </location>
</feature>
<evidence type="ECO:0000256" key="5">
    <source>
        <dbReference type="ARBA" id="ARBA00023002"/>
    </source>
</evidence>
<dbReference type="GO" id="GO:0020037">
    <property type="term" value="F:heme binding"/>
    <property type="evidence" value="ECO:0007669"/>
    <property type="project" value="InterPro"/>
</dbReference>
<dbReference type="InterPro" id="IPR011614">
    <property type="entry name" value="Catalase_core"/>
</dbReference>
<evidence type="ECO:0000256" key="10">
    <source>
        <dbReference type="SAM" id="MobiDB-lite"/>
    </source>
</evidence>
<feature type="region of interest" description="Disordered" evidence="10">
    <location>
        <begin position="384"/>
        <end position="408"/>
    </location>
</feature>
<dbReference type="Pfam" id="PF00199">
    <property type="entry name" value="Catalase"/>
    <property type="match status" value="1"/>
</dbReference>
<evidence type="ECO:0000256" key="7">
    <source>
        <dbReference type="ARBA" id="ARBA00023324"/>
    </source>
</evidence>
<sequence>MANRDRAANQLNEFKKSKAAADTMTTSTGNPVGDKTNIQTAGPRGPLLMQDFVYLDEMLHFGRERIAERVVHAKGAGAHGYFEVTHDITRYTKAKVFEHIGKKTPIFVRFSTVGGESGSADTARDPRGFAVKFYSEEGNWDLVGNNTPIFFIRDPMMFPSFIHTQKRNPKTHLKDPDMFWDFLSLRPESCHQVSFLMSDRGTPDGFRHMNGYGSHTFKLVNKDNEAVYCKFHYKTDQGIKCLSADRAADLAGSDPDYAIRDLYNAIEGGNFPSYTFYIQVMTFKQAEEWKFNPFDLTKVWSHKEFPLIPVGRMVLNRNPKNYFAEVEQSAFCPAHFIPGIEPSPDKMLQGRLISYTDTHRHRLGTNYMQIPINCPFNARVRNYQRDGPQNVSDNQEGAPNYFPNSFSGPDSRTVYKEHSFSTSGDVDRYNSADDDNYTQVGIFWREVLTEPEKQRLIENMSGHLKDAQEFIQQRVVRNYSRCDADYGRRLEEALKKYKSSRRTAQL</sequence>
<evidence type="ECO:0000256" key="2">
    <source>
        <dbReference type="ARBA" id="ARBA00022559"/>
    </source>
</evidence>
<dbReference type="PRINTS" id="PR00067">
    <property type="entry name" value="CATALASE"/>
</dbReference>
<dbReference type="PROSITE" id="PS51402">
    <property type="entry name" value="CATALASE_3"/>
    <property type="match status" value="1"/>
</dbReference>
<evidence type="ECO:0000256" key="3">
    <source>
        <dbReference type="ARBA" id="ARBA00022617"/>
    </source>
</evidence>
<evidence type="ECO:0000256" key="1">
    <source>
        <dbReference type="ARBA" id="ARBA00005329"/>
    </source>
</evidence>
<comment type="cofactor">
    <cofactor evidence="9">
        <name>heme</name>
        <dbReference type="ChEBI" id="CHEBI:30413"/>
    </cofactor>
</comment>
<dbReference type="AlphaFoldDB" id="A0A0A7CAN8"/>
<dbReference type="PROSITE" id="PS00438">
    <property type="entry name" value="CATALASE_2"/>
    <property type="match status" value="1"/>
</dbReference>
<dbReference type="GO" id="GO:0004096">
    <property type="term" value="F:catalase activity"/>
    <property type="evidence" value="ECO:0007669"/>
    <property type="project" value="UniProtKB-EC"/>
</dbReference>
<dbReference type="GO" id="GO:0046872">
    <property type="term" value="F:metal ion binding"/>
    <property type="evidence" value="ECO:0007669"/>
    <property type="project" value="UniProtKB-KW"/>
</dbReference>
<keyword evidence="4 9" id="KW-0479">Metal-binding</keyword>
<dbReference type="SUPFAM" id="SSF56634">
    <property type="entry name" value="Heme-dependent catalase-like"/>
    <property type="match status" value="1"/>
</dbReference>
<dbReference type="GO" id="GO:0042744">
    <property type="term" value="P:hydrogen peroxide catabolic process"/>
    <property type="evidence" value="ECO:0007669"/>
    <property type="project" value="UniProtKB-KW"/>
</dbReference>
<feature type="binding site" description="axial binding residue" evidence="9">
    <location>
        <position position="355"/>
    </location>
    <ligand>
        <name>heme</name>
        <dbReference type="ChEBI" id="CHEBI:30413"/>
    </ligand>
    <ligandPart>
        <name>Fe</name>
        <dbReference type="ChEBI" id="CHEBI:18248"/>
    </ligandPart>
</feature>
<keyword evidence="5" id="KW-0560">Oxidoreductase</keyword>